<protein>
    <submittedName>
        <fullName evidence="2">Uncharacterized protein</fullName>
    </submittedName>
</protein>
<sequence>MAASKWPTSFKRLRWLLLSLKAKLDTLRLTFKPQNKLNILAEERVVHIPNTFPKTLVRQTDLGDDMMISCNVCFSTIIFYDLVLMFLVLLARVSVFVLAGLKGIVKLRARTRDGKPAATQKIKNSKIQNKSKKESLDLVNATKEIGFKRPAIAQEDYQYDYCTSVGKRVVWFWALTHLIYKDQEKFPLVKMYMLATLPKYSHIYASTFRTNGKQLEDIIEHGSDLCITNSNSNTNFISACLDVSM</sequence>
<feature type="transmembrane region" description="Helical" evidence="1">
    <location>
        <begin position="77"/>
        <end position="101"/>
    </location>
</feature>
<reference evidence="3" key="1">
    <citation type="submission" date="2015-06" db="EMBL/GenBank/DDBJ databases">
        <title>Expansion of signal transduction pathways in fungi by whole-genome duplication.</title>
        <authorList>
            <consortium name="DOE Joint Genome Institute"/>
            <person name="Corrochano L.M."/>
            <person name="Kuo A."/>
            <person name="Marcet-Houben M."/>
            <person name="Polaino S."/>
            <person name="Salamov A."/>
            <person name="Villalobos J.M."/>
            <person name="Alvarez M.I."/>
            <person name="Avalos J."/>
            <person name="Benito E.P."/>
            <person name="Benoit I."/>
            <person name="Burger G."/>
            <person name="Camino L.P."/>
            <person name="Canovas D."/>
            <person name="Cerda-Olmedo E."/>
            <person name="Cheng J.-F."/>
            <person name="Dominguez A."/>
            <person name="Elias M."/>
            <person name="Eslava A.P."/>
            <person name="Glaser F."/>
            <person name="Grimwood J."/>
            <person name="Gutierrez G."/>
            <person name="Heitman J."/>
            <person name="Henrissat B."/>
            <person name="Iturriaga E.A."/>
            <person name="Lang B.F."/>
            <person name="Lavin J.L."/>
            <person name="Lee S."/>
            <person name="Li W."/>
            <person name="Lindquist E."/>
            <person name="Lopez-Garcia S."/>
            <person name="Luque E.M."/>
            <person name="Marcos A.T."/>
            <person name="Martin J."/>
            <person name="McCluskey K."/>
            <person name="Medina H.R."/>
            <person name="Miralles-Duran A."/>
            <person name="Miyazaki A."/>
            <person name="Munoz-Torres E."/>
            <person name="Oguiza J.A."/>
            <person name="Ohm R."/>
            <person name="Olmedo M."/>
            <person name="Orejas M."/>
            <person name="Ortiz-Castellanos L."/>
            <person name="Pisabarro A.G."/>
            <person name="Rodriguez-Romero J."/>
            <person name="Ruiz-Herrera J."/>
            <person name="Ruiz-Vazquez R."/>
            <person name="Sanz C."/>
            <person name="Schackwitz W."/>
            <person name="Schmutz J."/>
            <person name="Shahriari M."/>
            <person name="Shelest E."/>
            <person name="Silva-Franco F."/>
            <person name="Soanes D."/>
            <person name="Syed K."/>
            <person name="Tagua V.G."/>
            <person name="Talbot N.J."/>
            <person name="Thon M."/>
            <person name="De vries R.P."/>
            <person name="Wiebenga A."/>
            <person name="Yadav J.S."/>
            <person name="Braun E.L."/>
            <person name="Baker S."/>
            <person name="Garre V."/>
            <person name="Horwitz B."/>
            <person name="Torres-Martinez S."/>
            <person name="Idnurm A."/>
            <person name="Herrera-Estrella A."/>
            <person name="Gabaldon T."/>
            <person name="Grigoriev I.V."/>
        </authorList>
    </citation>
    <scope>NUCLEOTIDE SEQUENCE [LARGE SCALE GENOMIC DNA]</scope>
    <source>
        <strain evidence="3">NRRL 1555(-)</strain>
    </source>
</reference>
<dbReference type="Proteomes" id="UP000077315">
    <property type="component" value="Unassembled WGS sequence"/>
</dbReference>
<evidence type="ECO:0000313" key="3">
    <source>
        <dbReference type="Proteomes" id="UP000077315"/>
    </source>
</evidence>
<keyword evidence="1" id="KW-1133">Transmembrane helix</keyword>
<dbReference type="VEuPathDB" id="FungiDB:PHYBLDRAFT_71525"/>
<accession>A0A162PLN3</accession>
<keyword evidence="1" id="KW-0812">Transmembrane</keyword>
<dbReference type="InParanoid" id="A0A162PLN3"/>
<dbReference type="EMBL" id="KV440989">
    <property type="protein sequence ID" value="OAD70086.1"/>
    <property type="molecule type" value="Genomic_DNA"/>
</dbReference>
<dbReference type="AlphaFoldDB" id="A0A162PLN3"/>
<dbReference type="RefSeq" id="XP_018288126.1">
    <property type="nucleotide sequence ID" value="XM_018442494.1"/>
</dbReference>
<keyword evidence="1" id="KW-0472">Membrane</keyword>
<gene>
    <name evidence="2" type="ORF">PHYBLDRAFT_71525</name>
</gene>
<name>A0A162PLN3_PHYB8</name>
<dbReference type="OrthoDB" id="2379842at2759"/>
<keyword evidence="3" id="KW-1185">Reference proteome</keyword>
<evidence type="ECO:0000256" key="1">
    <source>
        <dbReference type="SAM" id="Phobius"/>
    </source>
</evidence>
<proteinExistence type="predicted"/>
<dbReference type="GeneID" id="29003400"/>
<organism evidence="2 3">
    <name type="scientific">Phycomyces blakesleeanus (strain ATCC 8743b / DSM 1359 / FGSC 10004 / NBRC 33097 / NRRL 1555)</name>
    <dbReference type="NCBI Taxonomy" id="763407"/>
    <lineage>
        <taxon>Eukaryota</taxon>
        <taxon>Fungi</taxon>
        <taxon>Fungi incertae sedis</taxon>
        <taxon>Mucoromycota</taxon>
        <taxon>Mucoromycotina</taxon>
        <taxon>Mucoromycetes</taxon>
        <taxon>Mucorales</taxon>
        <taxon>Phycomycetaceae</taxon>
        <taxon>Phycomyces</taxon>
    </lineage>
</organism>
<evidence type="ECO:0000313" key="2">
    <source>
        <dbReference type="EMBL" id="OAD70086.1"/>
    </source>
</evidence>